<dbReference type="STRING" id="743788.S8F8M1"/>
<evidence type="ECO:0000259" key="4">
    <source>
        <dbReference type="PROSITE" id="PS51767"/>
    </source>
</evidence>
<dbReference type="Proteomes" id="UP000015241">
    <property type="component" value="Unassembled WGS sequence"/>
</dbReference>
<dbReference type="InterPro" id="IPR001969">
    <property type="entry name" value="Aspartic_peptidase_AS"/>
</dbReference>
<proteinExistence type="inferred from homology"/>
<dbReference type="EMBL" id="KE504215">
    <property type="protein sequence ID" value="EPS95089.1"/>
    <property type="molecule type" value="Genomic_DNA"/>
</dbReference>
<dbReference type="Gene3D" id="2.40.70.10">
    <property type="entry name" value="Acid Proteases"/>
    <property type="match status" value="2"/>
</dbReference>
<dbReference type="PRINTS" id="PR00792">
    <property type="entry name" value="PEPSIN"/>
</dbReference>
<evidence type="ECO:0000256" key="3">
    <source>
        <dbReference type="RuleBase" id="RU000454"/>
    </source>
</evidence>
<accession>S8F8M1</accession>
<evidence type="ECO:0000313" key="6">
    <source>
        <dbReference type="Proteomes" id="UP000015241"/>
    </source>
</evidence>
<dbReference type="AlphaFoldDB" id="S8F8M1"/>
<sequence>MYRTVASASHKRSNMISAVGLGDFLDVTYTVFVNVGETQTTLVLDTGSSDLWVVSDACSGECTDSVVPLYPIESLNSTDLDVLLLYGDSQSGTYASGPIGQDTVGIGSLSIPGQTFAAVNSTTTTIFSTGSAGILGLGFPPISSMWRERLQADLATDHSSMSKRALSAPAANISTGSIGSPPFPSFDFLKPAILRRQMPDDASPSPADYAIASFAQYGPLLTRLILTDALEAPLVVTTLQRDTIQVGGNAGMLSIGALPADLQTSQLTWVPVRGYSQDEGGLPPPTRSPAEIYPLVWEIAVDDVYFDGVKLARSTLSSPDISLSALVDTGNSLIRGPRDVVANIMSSLGGPDASFDCAEAHNLSFQFAGAMFSVDPRDFAHPLQSDSDPNSARCTPALAATDPPGQGGFLYSWSLGDPFLKSVLVAYYYGNITNPIFDPPKVGLLSTVPADVAGQLQQAIQAVMNSGGQFPIISDPAQTGTIVASRTAYDGVPQATHTDTTSLSSNGALASALSPRAWTSLLLAAIVGFVLMGMSHL</sequence>
<dbReference type="PROSITE" id="PS00141">
    <property type="entry name" value="ASP_PROTEASE"/>
    <property type="match status" value="1"/>
</dbReference>
<dbReference type="GO" id="GO:0004190">
    <property type="term" value="F:aspartic-type endopeptidase activity"/>
    <property type="evidence" value="ECO:0007669"/>
    <property type="project" value="UniProtKB-KW"/>
</dbReference>
<dbReference type="eggNOG" id="KOG1339">
    <property type="taxonomic scope" value="Eukaryota"/>
</dbReference>
<keyword evidence="2 3" id="KW-0064">Aspartyl protease</keyword>
<protein>
    <recommendedName>
        <fullName evidence="4">Peptidase A1 domain-containing protein</fullName>
    </recommendedName>
</protein>
<dbReference type="InterPro" id="IPR021109">
    <property type="entry name" value="Peptidase_aspartic_dom_sf"/>
</dbReference>
<dbReference type="GO" id="GO:0006508">
    <property type="term" value="P:proteolysis"/>
    <property type="evidence" value="ECO:0007669"/>
    <property type="project" value="UniProtKB-KW"/>
</dbReference>
<keyword evidence="3" id="KW-0645">Protease</keyword>
<feature type="domain" description="Peptidase A1" evidence="4">
    <location>
        <begin position="29"/>
        <end position="445"/>
    </location>
</feature>
<evidence type="ECO:0000256" key="2">
    <source>
        <dbReference type="ARBA" id="ARBA00022750"/>
    </source>
</evidence>
<comment type="similarity">
    <text evidence="1 3">Belongs to the peptidase A1 family.</text>
</comment>
<keyword evidence="6" id="KW-1185">Reference proteome</keyword>
<name>S8F8M1_FOMSC</name>
<evidence type="ECO:0000256" key="1">
    <source>
        <dbReference type="ARBA" id="ARBA00007447"/>
    </source>
</evidence>
<keyword evidence="3" id="KW-0378">Hydrolase</keyword>
<dbReference type="PROSITE" id="PS51767">
    <property type="entry name" value="PEPTIDASE_A1"/>
    <property type="match status" value="1"/>
</dbReference>
<dbReference type="InterPro" id="IPR033121">
    <property type="entry name" value="PEPTIDASE_A1"/>
</dbReference>
<dbReference type="InterPro" id="IPR001461">
    <property type="entry name" value="Aspartic_peptidase_A1"/>
</dbReference>
<dbReference type="Pfam" id="PF00026">
    <property type="entry name" value="Asp"/>
    <property type="match status" value="2"/>
</dbReference>
<gene>
    <name evidence="5" type="ORF">FOMPIDRAFT_1038630</name>
</gene>
<dbReference type="SUPFAM" id="SSF50630">
    <property type="entry name" value="Acid proteases"/>
    <property type="match status" value="1"/>
</dbReference>
<organism evidence="5 6">
    <name type="scientific">Fomitopsis schrenkii</name>
    <name type="common">Brown rot fungus</name>
    <dbReference type="NCBI Taxonomy" id="2126942"/>
    <lineage>
        <taxon>Eukaryota</taxon>
        <taxon>Fungi</taxon>
        <taxon>Dikarya</taxon>
        <taxon>Basidiomycota</taxon>
        <taxon>Agaricomycotina</taxon>
        <taxon>Agaricomycetes</taxon>
        <taxon>Polyporales</taxon>
        <taxon>Fomitopsis</taxon>
    </lineage>
</organism>
<dbReference type="CDD" id="cd05471">
    <property type="entry name" value="pepsin_like"/>
    <property type="match status" value="1"/>
</dbReference>
<evidence type="ECO:0000313" key="5">
    <source>
        <dbReference type="EMBL" id="EPS95089.1"/>
    </source>
</evidence>
<reference evidence="5 6" key="1">
    <citation type="journal article" date="2012" name="Science">
        <title>The Paleozoic origin of enzymatic lignin decomposition reconstructed from 31 fungal genomes.</title>
        <authorList>
            <person name="Floudas D."/>
            <person name="Binder M."/>
            <person name="Riley R."/>
            <person name="Barry K."/>
            <person name="Blanchette R.A."/>
            <person name="Henrissat B."/>
            <person name="Martinez A.T."/>
            <person name="Otillar R."/>
            <person name="Spatafora J.W."/>
            <person name="Yadav J.S."/>
            <person name="Aerts A."/>
            <person name="Benoit I."/>
            <person name="Boyd A."/>
            <person name="Carlson A."/>
            <person name="Copeland A."/>
            <person name="Coutinho P.M."/>
            <person name="de Vries R.P."/>
            <person name="Ferreira P."/>
            <person name="Findley K."/>
            <person name="Foster B."/>
            <person name="Gaskell J."/>
            <person name="Glotzer D."/>
            <person name="Gorecki P."/>
            <person name="Heitman J."/>
            <person name="Hesse C."/>
            <person name="Hori C."/>
            <person name="Igarashi K."/>
            <person name="Jurgens J.A."/>
            <person name="Kallen N."/>
            <person name="Kersten P."/>
            <person name="Kohler A."/>
            <person name="Kuees U."/>
            <person name="Kumar T.K.A."/>
            <person name="Kuo A."/>
            <person name="LaButti K."/>
            <person name="Larrondo L.F."/>
            <person name="Lindquist E."/>
            <person name="Ling A."/>
            <person name="Lombard V."/>
            <person name="Lucas S."/>
            <person name="Lundell T."/>
            <person name="Martin R."/>
            <person name="McLaughlin D.J."/>
            <person name="Morgenstern I."/>
            <person name="Morin E."/>
            <person name="Murat C."/>
            <person name="Nagy L.G."/>
            <person name="Nolan M."/>
            <person name="Ohm R.A."/>
            <person name="Patyshakuliyeva A."/>
            <person name="Rokas A."/>
            <person name="Ruiz-Duenas F.J."/>
            <person name="Sabat G."/>
            <person name="Salamov A."/>
            <person name="Samejima M."/>
            <person name="Schmutz J."/>
            <person name="Slot J.C."/>
            <person name="St John F."/>
            <person name="Stenlid J."/>
            <person name="Sun H."/>
            <person name="Sun S."/>
            <person name="Syed K."/>
            <person name="Tsang A."/>
            <person name="Wiebenga A."/>
            <person name="Young D."/>
            <person name="Pisabarro A."/>
            <person name="Eastwood D.C."/>
            <person name="Martin F."/>
            <person name="Cullen D."/>
            <person name="Grigoriev I.V."/>
            <person name="Hibbett D.S."/>
        </authorList>
    </citation>
    <scope>NUCLEOTIDE SEQUENCE</scope>
    <source>
        <strain evidence="6">FP-58527</strain>
    </source>
</reference>
<dbReference type="InterPro" id="IPR034164">
    <property type="entry name" value="Pepsin-like_dom"/>
</dbReference>
<dbReference type="HOGENOM" id="CLU_021426_0_0_1"/>
<dbReference type="InParanoid" id="S8F8M1"/>
<dbReference type="OrthoDB" id="3089at2759"/>
<dbReference type="PANTHER" id="PTHR47966">
    <property type="entry name" value="BETA-SITE APP-CLEAVING ENZYME, ISOFORM A-RELATED"/>
    <property type="match status" value="1"/>
</dbReference>
<dbReference type="PANTHER" id="PTHR47966:SF51">
    <property type="entry name" value="BETA-SITE APP-CLEAVING ENZYME, ISOFORM A-RELATED"/>
    <property type="match status" value="1"/>
</dbReference>